<evidence type="ECO:0000256" key="2">
    <source>
        <dbReference type="ARBA" id="ARBA00022679"/>
    </source>
</evidence>
<protein>
    <submittedName>
        <fullName evidence="4">N-acetylglucosaminyldiphosphoundecaprenol N-acetyl-beta-D-mannosaminyltransferase</fullName>
    </submittedName>
</protein>
<evidence type="ECO:0000313" key="4">
    <source>
        <dbReference type="EMBL" id="WYJ91825.1"/>
    </source>
</evidence>
<dbReference type="PANTHER" id="PTHR34136:SF1">
    <property type="entry name" value="UDP-N-ACETYL-D-MANNOSAMINURONIC ACID TRANSFERASE"/>
    <property type="match status" value="1"/>
</dbReference>
<reference evidence="3" key="1">
    <citation type="submission" date="2017-05" db="EMBL/GenBank/DDBJ databases">
        <title>The Genome Sequence of Enterococcus sp. 9E7_DIV0242.</title>
        <authorList>
            <consortium name="The Broad Institute Genomics Platform"/>
            <consortium name="The Broad Institute Genomic Center for Infectious Diseases"/>
            <person name="Earl A."/>
            <person name="Manson A."/>
            <person name="Schwartman J."/>
            <person name="Gilmore M."/>
            <person name="Abouelleil A."/>
            <person name="Cao P."/>
            <person name="Chapman S."/>
            <person name="Cusick C."/>
            <person name="Shea T."/>
            <person name="Young S."/>
            <person name="Neafsey D."/>
            <person name="Nusbaum C."/>
            <person name="Birren B."/>
        </authorList>
    </citation>
    <scope>NUCLEOTIDE SEQUENCE [LARGE SCALE GENOMIC DNA]</scope>
    <source>
        <strain evidence="3">9E7_DIV0242</strain>
    </source>
</reference>
<keyword evidence="5" id="KW-1185">Reference proteome</keyword>
<evidence type="ECO:0000256" key="1">
    <source>
        <dbReference type="ARBA" id="ARBA00022676"/>
    </source>
</evidence>
<keyword evidence="2" id="KW-0808">Transferase</keyword>
<name>A0A242JWY7_9ENTE</name>
<dbReference type="InterPro" id="IPR004629">
    <property type="entry name" value="WecG_TagA_CpsF"/>
</dbReference>
<dbReference type="Pfam" id="PF03808">
    <property type="entry name" value="Glyco_tran_WecG"/>
    <property type="match status" value="1"/>
</dbReference>
<dbReference type="RefSeq" id="WP_086350992.1">
    <property type="nucleotide sequence ID" value="NZ_CP147247.1"/>
</dbReference>
<dbReference type="AlphaFoldDB" id="A0A242JWY7"/>
<dbReference type="PANTHER" id="PTHR34136">
    <property type="match status" value="1"/>
</dbReference>
<proteinExistence type="predicted"/>
<dbReference type="NCBIfam" id="TIGR00696">
    <property type="entry name" value="wecG_tagA_cpsF"/>
    <property type="match status" value="1"/>
</dbReference>
<reference evidence="4" key="2">
    <citation type="submission" date="2017-05" db="EMBL/GenBank/DDBJ databases">
        <authorList>
            <consortium name="The Broad Institute Genomics Platform"/>
            <consortium name="The Broad Institute Genomic Center for Infectious Diseases"/>
            <person name="Earl A."/>
            <person name="Manson A."/>
            <person name="Schwartman J."/>
            <person name="Gilmore M."/>
            <person name="Abouelleil A."/>
            <person name="Cao P."/>
            <person name="Chapman S."/>
            <person name="Cusick C."/>
            <person name="Shea T."/>
            <person name="Young S."/>
            <person name="Neafsey D."/>
            <person name="Nusbaum C."/>
            <person name="Birren B."/>
        </authorList>
    </citation>
    <scope>NUCLEOTIDE SEQUENCE</scope>
    <source>
        <strain evidence="4">9E7_DIV0242</strain>
    </source>
</reference>
<reference evidence="4" key="3">
    <citation type="submission" date="2024-03" db="EMBL/GenBank/DDBJ databases">
        <title>The Genome Sequence of Enterococcus sp. DIV0242b.</title>
        <authorList>
            <consortium name="The Broad Institute Genomics Platform"/>
            <consortium name="The Broad Institute Microbial Omics Core"/>
            <consortium name="The Broad Institute Genomic Center for Infectious Diseases"/>
            <person name="Earl A."/>
            <person name="Manson A."/>
            <person name="Gilmore M."/>
            <person name="Schwartman J."/>
            <person name="Shea T."/>
            <person name="Abouelleil A."/>
            <person name="Cao P."/>
            <person name="Chapman S."/>
            <person name="Cusick C."/>
            <person name="Young S."/>
            <person name="Neafsey D."/>
            <person name="Nusbaum C."/>
            <person name="Birren B."/>
        </authorList>
    </citation>
    <scope>NUCLEOTIDE SEQUENCE</scope>
    <source>
        <strain evidence="4">9E7_DIV0242</strain>
    </source>
</reference>
<dbReference type="EMBL" id="CP147247">
    <property type="protein sequence ID" value="WYJ91825.1"/>
    <property type="molecule type" value="Genomic_DNA"/>
</dbReference>
<dbReference type="Proteomes" id="UP000195141">
    <property type="component" value="Chromosome"/>
</dbReference>
<dbReference type="OrthoDB" id="9771846at2"/>
<organism evidence="3">
    <name type="scientific">Candidatus Enterococcus clewellii</name>
    <dbReference type="NCBI Taxonomy" id="1834193"/>
    <lineage>
        <taxon>Bacteria</taxon>
        <taxon>Bacillati</taxon>
        <taxon>Bacillota</taxon>
        <taxon>Bacilli</taxon>
        <taxon>Lactobacillales</taxon>
        <taxon>Enterococcaceae</taxon>
        <taxon>Enterococcus</taxon>
    </lineage>
</organism>
<evidence type="ECO:0000313" key="3">
    <source>
        <dbReference type="EMBL" id="OTP09828.1"/>
    </source>
</evidence>
<accession>A0A242JWY7</accession>
<dbReference type="GO" id="GO:0016758">
    <property type="term" value="F:hexosyltransferase activity"/>
    <property type="evidence" value="ECO:0007669"/>
    <property type="project" value="TreeGrafter"/>
</dbReference>
<gene>
    <name evidence="4" type="ORF">A5888_003593</name>
    <name evidence="3" type="ORF">A5888_004024</name>
</gene>
<dbReference type="CDD" id="cd06533">
    <property type="entry name" value="Glyco_transf_WecG_TagA"/>
    <property type="match status" value="1"/>
</dbReference>
<sequence>MKTEYLGGLPVDVLRYEDITADIPNYLAEQKKMIITSVNPQITLQAYEHEEVFQYIHRATHRIADGIGIVKMSKWMGGEIRERITGIEVMDRCLVYANAHACRIFLYGAQKEVVEKAAANIKKQYPNLVVAGHLHGYTAKNDQRIVELINQAQPTFLFVALGSPKQEIFLERNVDQLSASVYLNVGGTFDVLSGMVRRAPDFFIKHNIEWLYRSIKYNRYDRLVQIPQYIWKVLKMKRTKATHKKPKQEKNH</sequence>
<evidence type="ECO:0000313" key="5">
    <source>
        <dbReference type="Proteomes" id="UP000195141"/>
    </source>
</evidence>
<dbReference type="EMBL" id="NGMM01000009">
    <property type="protein sequence ID" value="OTP09828.1"/>
    <property type="molecule type" value="Genomic_DNA"/>
</dbReference>
<keyword evidence="1" id="KW-0328">Glycosyltransferase</keyword>